<reference evidence="2" key="2">
    <citation type="submission" date="2020-09" db="EMBL/GenBank/DDBJ databases">
        <authorList>
            <person name="Sun Q."/>
            <person name="Ohkuma M."/>
        </authorList>
    </citation>
    <scope>NUCLEOTIDE SEQUENCE</scope>
    <source>
        <strain evidence="2">JCM 4646</strain>
    </source>
</reference>
<dbReference type="PIRSF" id="PIRSF017393">
    <property type="entry name" value="MTase_SAV2177"/>
    <property type="match status" value="1"/>
</dbReference>
<dbReference type="EMBL" id="BNBO01000029">
    <property type="protein sequence ID" value="GHH76508.1"/>
    <property type="molecule type" value="Genomic_DNA"/>
</dbReference>
<dbReference type="AlphaFoldDB" id="A0A919G1N0"/>
<organism evidence="2 3">
    <name type="scientific">Kitasatospora indigofera</name>
    <dbReference type="NCBI Taxonomy" id="67307"/>
    <lineage>
        <taxon>Bacteria</taxon>
        <taxon>Bacillati</taxon>
        <taxon>Actinomycetota</taxon>
        <taxon>Actinomycetes</taxon>
        <taxon>Kitasatosporales</taxon>
        <taxon>Streptomycetaceae</taxon>
        <taxon>Kitasatospora</taxon>
    </lineage>
</organism>
<dbReference type="InterPro" id="IPR029063">
    <property type="entry name" value="SAM-dependent_MTases_sf"/>
</dbReference>
<dbReference type="Pfam" id="PF04672">
    <property type="entry name" value="Methyltransf_19"/>
    <property type="match status" value="1"/>
</dbReference>
<dbReference type="RefSeq" id="WP_190212945.1">
    <property type="nucleotide sequence ID" value="NZ_BNBO01000029.1"/>
</dbReference>
<sequence>MAENTSWMDGTAEDFRPPSDLRPDIPHPARIYNYFLGGKDHFPADRAAAEQVLAFAPATPSAARANRAFLQRAVRYVAGEGITQFLDIGTGIPTAGNTHEVAQQVDPAVKVVYIDNDPIVLAHARALMAGPGHGATTVLQADLRDPKSILTDPRVREAIDLDQPVALMLVAVLHFVDDELDPHGIVRTLLDALAPGSFLILSHATGDFDPPEHSVAGKAAYQKAAAQVSPRPYAEVLRFFEGVDLVEPGLVAPPKWRPEDPEAAEAWTPGYGAVARKS</sequence>
<dbReference type="Gene3D" id="3.40.50.150">
    <property type="entry name" value="Vaccinia Virus protein VP39"/>
    <property type="match status" value="1"/>
</dbReference>
<reference evidence="2" key="1">
    <citation type="journal article" date="2014" name="Int. J. Syst. Evol. Microbiol.">
        <title>Complete genome sequence of Corynebacterium casei LMG S-19264T (=DSM 44701T), isolated from a smear-ripened cheese.</title>
        <authorList>
            <consortium name="US DOE Joint Genome Institute (JGI-PGF)"/>
            <person name="Walter F."/>
            <person name="Albersmeier A."/>
            <person name="Kalinowski J."/>
            <person name="Ruckert C."/>
        </authorList>
    </citation>
    <scope>NUCLEOTIDE SEQUENCE</scope>
    <source>
        <strain evidence="2">JCM 4646</strain>
    </source>
</reference>
<keyword evidence="3" id="KW-1185">Reference proteome</keyword>
<evidence type="ECO:0008006" key="4">
    <source>
        <dbReference type="Google" id="ProtNLM"/>
    </source>
</evidence>
<protein>
    <recommendedName>
        <fullName evidence="4">Methyltransferase</fullName>
    </recommendedName>
</protein>
<feature type="region of interest" description="Disordered" evidence="1">
    <location>
        <begin position="256"/>
        <end position="278"/>
    </location>
</feature>
<dbReference type="InterPro" id="IPR006764">
    <property type="entry name" value="SAM_dep_MeTrfase_SAV2177_type"/>
</dbReference>
<dbReference type="CDD" id="cd02440">
    <property type="entry name" value="AdoMet_MTases"/>
    <property type="match status" value="1"/>
</dbReference>
<proteinExistence type="predicted"/>
<comment type="caution">
    <text evidence="2">The sequence shown here is derived from an EMBL/GenBank/DDBJ whole genome shotgun (WGS) entry which is preliminary data.</text>
</comment>
<dbReference type="SUPFAM" id="SSF53335">
    <property type="entry name" value="S-adenosyl-L-methionine-dependent methyltransferases"/>
    <property type="match status" value="1"/>
</dbReference>
<evidence type="ECO:0000313" key="2">
    <source>
        <dbReference type="EMBL" id="GHH76508.1"/>
    </source>
</evidence>
<dbReference type="Proteomes" id="UP000617734">
    <property type="component" value="Unassembled WGS sequence"/>
</dbReference>
<accession>A0A919G1N0</accession>
<feature type="compositionally biased region" description="Basic and acidic residues" evidence="1">
    <location>
        <begin position="13"/>
        <end position="22"/>
    </location>
</feature>
<evidence type="ECO:0000256" key="1">
    <source>
        <dbReference type="SAM" id="MobiDB-lite"/>
    </source>
</evidence>
<gene>
    <name evidence="2" type="ORF">GCM10018781_47860</name>
</gene>
<evidence type="ECO:0000313" key="3">
    <source>
        <dbReference type="Proteomes" id="UP000617734"/>
    </source>
</evidence>
<name>A0A919G1N0_9ACTN</name>
<feature type="region of interest" description="Disordered" evidence="1">
    <location>
        <begin position="1"/>
        <end position="22"/>
    </location>
</feature>
<dbReference type="GeneID" id="95355160"/>